<sequence length="103" mass="11167">MASCGCGWYFRSGVIVVGRAQIVKVGAQRDAKHKGVATFIAKVNVGPIGNAINRPDVKLTFLLQLPGKILLIIITFILQFQAQRLPGRLVFHAANSEAGPWNI</sequence>
<proteinExistence type="predicted"/>
<gene>
    <name evidence="2" type="ORF">NCTC9081_06414</name>
</gene>
<name>A0A376W8W2_ECOLX</name>
<evidence type="ECO:0000313" key="3">
    <source>
        <dbReference type="Proteomes" id="UP000254716"/>
    </source>
</evidence>
<protein>
    <submittedName>
        <fullName evidence="2">Uncharacterized protein</fullName>
    </submittedName>
</protein>
<accession>A0A376W8W2</accession>
<feature type="transmembrane region" description="Helical" evidence="1">
    <location>
        <begin position="59"/>
        <end position="78"/>
    </location>
</feature>
<keyword evidence="1" id="KW-1133">Transmembrane helix</keyword>
<dbReference type="AlphaFoldDB" id="A0A376W8W2"/>
<reference evidence="2 3" key="1">
    <citation type="submission" date="2018-06" db="EMBL/GenBank/DDBJ databases">
        <authorList>
            <consortium name="Pathogen Informatics"/>
            <person name="Doyle S."/>
        </authorList>
    </citation>
    <scope>NUCLEOTIDE SEQUENCE [LARGE SCALE GENOMIC DNA]</scope>
    <source>
        <strain evidence="2 3">NCTC9081</strain>
    </source>
</reference>
<organism evidence="2 3">
    <name type="scientific">Escherichia coli</name>
    <dbReference type="NCBI Taxonomy" id="562"/>
    <lineage>
        <taxon>Bacteria</taxon>
        <taxon>Pseudomonadati</taxon>
        <taxon>Pseudomonadota</taxon>
        <taxon>Gammaproteobacteria</taxon>
        <taxon>Enterobacterales</taxon>
        <taxon>Enterobacteriaceae</taxon>
        <taxon>Escherichia</taxon>
    </lineage>
</organism>
<dbReference type="Proteomes" id="UP000254716">
    <property type="component" value="Unassembled WGS sequence"/>
</dbReference>
<evidence type="ECO:0000256" key="1">
    <source>
        <dbReference type="SAM" id="Phobius"/>
    </source>
</evidence>
<keyword evidence="1" id="KW-0472">Membrane</keyword>
<keyword evidence="1" id="KW-0812">Transmembrane</keyword>
<dbReference type="EMBL" id="UGCV01000008">
    <property type="protein sequence ID" value="STJ20821.1"/>
    <property type="molecule type" value="Genomic_DNA"/>
</dbReference>
<evidence type="ECO:0000313" key="2">
    <source>
        <dbReference type="EMBL" id="STJ20821.1"/>
    </source>
</evidence>